<dbReference type="PANTHER" id="PTHR46224">
    <property type="entry name" value="ANKYRIN REPEAT FAMILY PROTEIN"/>
    <property type="match status" value="1"/>
</dbReference>
<evidence type="ECO:0000256" key="3">
    <source>
        <dbReference type="SAM" id="MobiDB-lite"/>
    </source>
</evidence>
<feature type="compositionally biased region" description="Acidic residues" evidence="3">
    <location>
        <begin position="604"/>
        <end position="613"/>
    </location>
</feature>
<reference evidence="4" key="1">
    <citation type="submission" date="2023-07" db="EMBL/GenBank/DDBJ databases">
        <title>A chromosome-level genome assembly of Lolium multiflorum.</title>
        <authorList>
            <person name="Chen Y."/>
            <person name="Copetti D."/>
            <person name="Kolliker R."/>
            <person name="Studer B."/>
        </authorList>
    </citation>
    <scope>NUCLEOTIDE SEQUENCE</scope>
    <source>
        <strain evidence="4">02402/16</strain>
        <tissue evidence="4">Leaf</tissue>
    </source>
</reference>
<evidence type="ECO:0000313" key="5">
    <source>
        <dbReference type="Proteomes" id="UP001231189"/>
    </source>
</evidence>
<evidence type="ECO:0000313" key="4">
    <source>
        <dbReference type="EMBL" id="KAK1630213.1"/>
    </source>
</evidence>
<feature type="repeat" description="ANK" evidence="1">
    <location>
        <begin position="134"/>
        <end position="166"/>
    </location>
</feature>
<dbReference type="InterPro" id="IPR036770">
    <property type="entry name" value="Ankyrin_rpt-contain_sf"/>
</dbReference>
<dbReference type="Proteomes" id="UP001231189">
    <property type="component" value="Unassembled WGS sequence"/>
</dbReference>
<dbReference type="EMBL" id="JAUUTY010000005">
    <property type="protein sequence ID" value="KAK1630213.1"/>
    <property type="molecule type" value="Genomic_DNA"/>
</dbReference>
<dbReference type="SMART" id="SM00248">
    <property type="entry name" value="ANK"/>
    <property type="match status" value="6"/>
</dbReference>
<name>A0AAD8W2C2_LOLMU</name>
<dbReference type="PROSITE" id="PS50088">
    <property type="entry name" value="ANK_REPEAT"/>
    <property type="match status" value="3"/>
</dbReference>
<sequence>MEAMGRKQREHELFRAACEGNVRLLKKMARSLDSGCLGMAAVLAAAVDENGDSVLQIAATHGRLDVLRYLVEDLRLDINKPNNTGDTPLCYSAFAGKAAATRYLLDHGADPLVGHCDIVELLLSRGVDVNLDSARGTPLHVAAMRKQYATMKILLENHANPNKVKLDFTPLHFVIYEPVPSESLLCMKLLIKAGADVNFVDTCGLTTVIFIVKHSLPILLKCLLDAGANPNIPDEFGRTPIEYAAYNGRRDMVEMLFPLTSPISMVPEWSIDGIISHVKSFGLKPKDKRKCVKKIRELRRKASEAFKREEYLIAGQLYSCAMEFDPSPDDYATLLANRCLCCLRSGENIVGALRDATWCRMARPRWPKACYRQGAAFMSLKEYKKACDAFADGLKLDPTSDEIAHALREAREALKNARCSQNAATPLEAGAPGPSTRAVVPREEIPAAPEVGAVAEVVVAVPDAVAAPEIAAGPEVVAEQVVDAEYEDGASASNFTADVDDLLPPPPAFGVPPMEWLLGGPSAGWLIDDPEIDFSDEEFEVLPPLLYYQRHGSGPCLPSPTPSDEDPAHFAPPGYDPLPEMEENDVAAAAHVAPALPDLDLPAAEETEEENEDAPPAPSLALPTPSPEARVLLRRFASAMAARPAGIRRGTWSPEALGLTTRLAELYLNEAAHHSISSSVEGSSRR</sequence>
<dbReference type="InterPro" id="IPR011990">
    <property type="entry name" value="TPR-like_helical_dom_sf"/>
</dbReference>
<evidence type="ECO:0000256" key="1">
    <source>
        <dbReference type="PROSITE-ProRule" id="PRU00023"/>
    </source>
</evidence>
<dbReference type="PROSITE" id="PS50297">
    <property type="entry name" value="ANK_REP_REGION"/>
    <property type="match status" value="2"/>
</dbReference>
<dbReference type="PANTHER" id="PTHR46224:SF5">
    <property type="entry name" value="OS09G0124800 PROTEIN"/>
    <property type="match status" value="1"/>
</dbReference>
<organism evidence="4 5">
    <name type="scientific">Lolium multiflorum</name>
    <name type="common">Italian ryegrass</name>
    <name type="synonym">Lolium perenne subsp. multiflorum</name>
    <dbReference type="NCBI Taxonomy" id="4521"/>
    <lineage>
        <taxon>Eukaryota</taxon>
        <taxon>Viridiplantae</taxon>
        <taxon>Streptophyta</taxon>
        <taxon>Embryophyta</taxon>
        <taxon>Tracheophyta</taxon>
        <taxon>Spermatophyta</taxon>
        <taxon>Magnoliopsida</taxon>
        <taxon>Liliopsida</taxon>
        <taxon>Poales</taxon>
        <taxon>Poaceae</taxon>
        <taxon>BOP clade</taxon>
        <taxon>Pooideae</taxon>
        <taxon>Poodae</taxon>
        <taxon>Poeae</taxon>
        <taxon>Poeae Chloroplast Group 2 (Poeae type)</taxon>
        <taxon>Loliodinae</taxon>
        <taxon>Loliinae</taxon>
        <taxon>Lolium</taxon>
    </lineage>
</organism>
<keyword evidence="1" id="KW-0040">ANK repeat</keyword>
<accession>A0AAD8W2C2</accession>
<dbReference type="Pfam" id="PF12796">
    <property type="entry name" value="Ank_2"/>
    <property type="match status" value="3"/>
</dbReference>
<proteinExistence type="predicted"/>
<protein>
    <submittedName>
        <fullName evidence="4">Uncharacterized protein</fullName>
    </submittedName>
</protein>
<dbReference type="Gene3D" id="1.25.40.10">
    <property type="entry name" value="Tetratricopeptide repeat domain"/>
    <property type="match status" value="1"/>
</dbReference>
<feature type="region of interest" description="Disordered" evidence="3">
    <location>
        <begin position="604"/>
        <end position="625"/>
    </location>
</feature>
<gene>
    <name evidence="4" type="ORF">QYE76_004528</name>
</gene>
<feature type="repeat" description="ANK" evidence="1">
    <location>
        <begin position="84"/>
        <end position="110"/>
    </location>
</feature>
<dbReference type="Gene3D" id="1.25.40.20">
    <property type="entry name" value="Ankyrin repeat-containing domain"/>
    <property type="match status" value="3"/>
</dbReference>
<dbReference type="InterPro" id="IPR051616">
    <property type="entry name" value="Cul2-RING_E3_ligase_SR"/>
</dbReference>
<dbReference type="InterPro" id="IPR002110">
    <property type="entry name" value="Ankyrin_rpt"/>
</dbReference>
<dbReference type="SMART" id="SM00028">
    <property type="entry name" value="TPR"/>
    <property type="match status" value="2"/>
</dbReference>
<evidence type="ECO:0000256" key="2">
    <source>
        <dbReference type="PROSITE-ProRule" id="PRU00339"/>
    </source>
</evidence>
<keyword evidence="5" id="KW-1185">Reference proteome</keyword>
<keyword evidence="2" id="KW-0802">TPR repeat</keyword>
<dbReference type="AlphaFoldDB" id="A0AAD8W2C2"/>
<dbReference type="SUPFAM" id="SSF48403">
    <property type="entry name" value="Ankyrin repeat"/>
    <property type="match status" value="1"/>
</dbReference>
<feature type="repeat" description="TPR" evidence="2">
    <location>
        <begin position="367"/>
        <end position="400"/>
    </location>
</feature>
<dbReference type="PROSITE" id="PS50005">
    <property type="entry name" value="TPR"/>
    <property type="match status" value="1"/>
</dbReference>
<dbReference type="InterPro" id="IPR019734">
    <property type="entry name" value="TPR_rpt"/>
</dbReference>
<comment type="caution">
    <text evidence="4">The sequence shown here is derived from an EMBL/GenBank/DDBJ whole genome shotgun (WGS) entry which is preliminary data.</text>
</comment>
<dbReference type="SUPFAM" id="SSF48452">
    <property type="entry name" value="TPR-like"/>
    <property type="match status" value="1"/>
</dbReference>
<feature type="region of interest" description="Disordered" evidence="3">
    <location>
        <begin position="556"/>
        <end position="580"/>
    </location>
</feature>
<feature type="repeat" description="ANK" evidence="1">
    <location>
        <begin position="166"/>
        <end position="202"/>
    </location>
</feature>